<dbReference type="SUPFAM" id="SSF48452">
    <property type="entry name" value="TPR-like"/>
    <property type="match status" value="3"/>
</dbReference>
<dbReference type="Pfam" id="PF03704">
    <property type="entry name" value="BTAD"/>
    <property type="match status" value="1"/>
</dbReference>
<dbReference type="InterPro" id="IPR011990">
    <property type="entry name" value="TPR-like_helical_dom_sf"/>
</dbReference>
<protein>
    <submittedName>
        <fullName evidence="8">AfsR family transcriptional regulator</fullName>
    </submittedName>
</protein>
<dbReference type="SMART" id="SM00028">
    <property type="entry name" value="TPR"/>
    <property type="match status" value="3"/>
</dbReference>
<evidence type="ECO:0000256" key="3">
    <source>
        <dbReference type="ARBA" id="ARBA00023125"/>
    </source>
</evidence>
<dbReference type="PROSITE" id="PS51755">
    <property type="entry name" value="OMPR_PHOB"/>
    <property type="match status" value="1"/>
</dbReference>
<comment type="caution">
    <text evidence="8">The sequence shown here is derived from an EMBL/GenBank/DDBJ whole genome shotgun (WGS) entry which is preliminary data.</text>
</comment>
<name>A0A7K1KXY2_9ACTN</name>
<dbReference type="EMBL" id="WOFH01000003">
    <property type="protein sequence ID" value="MUN36845.1"/>
    <property type="molecule type" value="Genomic_DNA"/>
</dbReference>
<dbReference type="InterPro" id="IPR005158">
    <property type="entry name" value="BTAD"/>
</dbReference>
<keyword evidence="3 5" id="KW-0238">DNA-binding</keyword>
<accession>A0A7K1KXY2</accession>
<dbReference type="GO" id="GO:0006355">
    <property type="term" value="P:regulation of DNA-templated transcription"/>
    <property type="evidence" value="ECO:0007669"/>
    <property type="project" value="InterPro"/>
</dbReference>
<dbReference type="Pfam" id="PF00931">
    <property type="entry name" value="NB-ARC"/>
    <property type="match status" value="1"/>
</dbReference>
<keyword evidence="2" id="KW-0805">Transcription regulation</keyword>
<evidence type="ECO:0000313" key="8">
    <source>
        <dbReference type="EMBL" id="MUN36845.1"/>
    </source>
</evidence>
<feature type="DNA-binding region" description="OmpR/PhoB-type" evidence="5">
    <location>
        <begin position="41"/>
        <end position="146"/>
    </location>
</feature>
<comment type="similarity">
    <text evidence="1">Belongs to the AfsR/DnrI/RedD regulatory family.</text>
</comment>
<keyword evidence="4" id="KW-0804">Transcription</keyword>
<dbReference type="InterPro" id="IPR016032">
    <property type="entry name" value="Sig_transdc_resp-reg_C-effctor"/>
</dbReference>
<evidence type="ECO:0000256" key="4">
    <source>
        <dbReference type="ARBA" id="ARBA00023163"/>
    </source>
</evidence>
<dbReference type="InterPro" id="IPR001867">
    <property type="entry name" value="OmpR/PhoB-type_DNA-bd"/>
</dbReference>
<dbReference type="GO" id="GO:0000160">
    <property type="term" value="P:phosphorelay signal transduction system"/>
    <property type="evidence" value="ECO:0007669"/>
    <property type="project" value="InterPro"/>
</dbReference>
<dbReference type="PRINTS" id="PR00364">
    <property type="entry name" value="DISEASERSIST"/>
</dbReference>
<dbReference type="Proteomes" id="UP000432015">
    <property type="component" value="Unassembled WGS sequence"/>
</dbReference>
<feature type="compositionally biased region" description="Pro residues" evidence="6">
    <location>
        <begin position="317"/>
        <end position="328"/>
    </location>
</feature>
<organism evidence="8 9">
    <name type="scientific">Actinomadura litoris</name>
    <dbReference type="NCBI Taxonomy" id="2678616"/>
    <lineage>
        <taxon>Bacteria</taxon>
        <taxon>Bacillati</taxon>
        <taxon>Actinomycetota</taxon>
        <taxon>Actinomycetes</taxon>
        <taxon>Streptosporangiales</taxon>
        <taxon>Thermomonosporaceae</taxon>
        <taxon>Actinomadura</taxon>
    </lineage>
</organism>
<dbReference type="Gene3D" id="1.10.10.10">
    <property type="entry name" value="Winged helix-like DNA-binding domain superfamily/Winged helix DNA-binding domain"/>
    <property type="match status" value="1"/>
</dbReference>
<feature type="compositionally biased region" description="Low complexity" evidence="6">
    <location>
        <begin position="33"/>
        <end position="43"/>
    </location>
</feature>
<dbReference type="InterPro" id="IPR019734">
    <property type="entry name" value="TPR_rpt"/>
</dbReference>
<dbReference type="SUPFAM" id="SSF52540">
    <property type="entry name" value="P-loop containing nucleoside triphosphate hydrolases"/>
    <property type="match status" value="1"/>
</dbReference>
<dbReference type="GO" id="GO:0003677">
    <property type="term" value="F:DNA binding"/>
    <property type="evidence" value="ECO:0007669"/>
    <property type="project" value="UniProtKB-UniRule"/>
</dbReference>
<evidence type="ECO:0000256" key="6">
    <source>
        <dbReference type="SAM" id="MobiDB-lite"/>
    </source>
</evidence>
<evidence type="ECO:0000256" key="2">
    <source>
        <dbReference type="ARBA" id="ARBA00023015"/>
    </source>
</evidence>
<gene>
    <name evidence="8" type="ORF">GNZ18_09570</name>
</gene>
<evidence type="ECO:0000256" key="1">
    <source>
        <dbReference type="ARBA" id="ARBA00005820"/>
    </source>
</evidence>
<sequence length="1067" mass="115252">MLYRDGSATALERGRRCVKTRVGMPEVRPDEAPPATTTDTTPDTSTRAVRFEVLGPLRIEARGAPVPPPRSPILRGLLGALLIAGDRPLSTARLMDLVWDDRAERVGPGAVQVAVSRLRRWLGRFGPSTESTWTLTNDGVGYHLRLPEGAVDLGRFRTSVRRATKARQVLERLRSLESALAPWRGPVLADLAAADLADPLFRSVDDEVQSAAMELAGLALAAGRPGTAIGRLTALAEAYPLHEGLAGRLLELLTHDGRAAEALSRYGVFRDRVVEELGVEPGERVHRVYLSALSRDGRTAEAPRPREPADDERAPTVPVPAQLPPPVPDFVGREEQVRALSQALARRRTPSVTVITGMGGVGKSTLALHVAQAQSATFPDGTLYARMRTPDGGHACVGRVLEGFLRALGMAGRDIPPSEEHREALYRSLLASRRVLVVLDDALSERDVRPLLPSSSGSAAIVTSRVPLTGLDGAASADLDAFSSEQAVRLLGRIIGPARLAAEPEAAAEIVRLCAYTPLAVRIAGARLSGRRHWRLEQLASALRDERRRLDELSTGDLAVRACFELSYARLPAATRRLFRLLALLDAPDFADWVAAAVLEVPFETGRDHLEALVDAQLLTVADIDATGAPRFRYHDLVRLYARELAAGEEDGDTRAAAVRRALGGWLWLTERAAERVPGPCYALIHGTATRVPLPAAAAERLLADPMAWFDAERDALSAGVLQACDLGLDELAWDLAASQEKYLDIKGMASGWRLMHERATRVCRAAGNVLGEAVLARGLIEVTTWLAADRPGEAMVNLYEGAGELLRLFEAAGERRGMSDALVMRGWGLAAMGEPARAMESARRALELARETDHLGGEARAHHLMGLAYGERNAEAAAAELTRSLELARLLGNPRVEATAMQFLGVAQCLTGRVGEGHDLLVRSLDLCHALQDRYAEAFSLLYLGKLYAATDDPRVRPAIGTVISISRRYRMNHHLADALKVLGELELAAGRPAEAVDALEESVRLWRARGWQAFLAAALTALGHAYRGTGADDAAGKVWREALGMFERLEDTGAAENVKALLDGV</sequence>
<dbReference type="InterPro" id="IPR051677">
    <property type="entry name" value="AfsR-DnrI-RedD_regulator"/>
</dbReference>
<feature type="region of interest" description="Disordered" evidence="6">
    <location>
        <begin position="24"/>
        <end position="43"/>
    </location>
</feature>
<feature type="region of interest" description="Disordered" evidence="6">
    <location>
        <begin position="296"/>
        <end position="329"/>
    </location>
</feature>
<proteinExistence type="inferred from homology"/>
<evidence type="ECO:0000256" key="5">
    <source>
        <dbReference type="PROSITE-ProRule" id="PRU01091"/>
    </source>
</evidence>
<evidence type="ECO:0000313" key="9">
    <source>
        <dbReference type="Proteomes" id="UP000432015"/>
    </source>
</evidence>
<dbReference type="GO" id="GO:0043531">
    <property type="term" value="F:ADP binding"/>
    <property type="evidence" value="ECO:0007669"/>
    <property type="project" value="InterPro"/>
</dbReference>
<keyword evidence="9" id="KW-1185">Reference proteome</keyword>
<dbReference type="InterPro" id="IPR002182">
    <property type="entry name" value="NB-ARC"/>
</dbReference>
<dbReference type="SMART" id="SM00862">
    <property type="entry name" value="Trans_reg_C"/>
    <property type="match status" value="1"/>
</dbReference>
<dbReference type="SUPFAM" id="SSF46894">
    <property type="entry name" value="C-terminal effector domain of the bipartite response regulators"/>
    <property type="match status" value="1"/>
</dbReference>
<dbReference type="InterPro" id="IPR027417">
    <property type="entry name" value="P-loop_NTPase"/>
</dbReference>
<feature type="domain" description="OmpR/PhoB-type" evidence="7">
    <location>
        <begin position="41"/>
        <end position="146"/>
    </location>
</feature>
<dbReference type="PANTHER" id="PTHR35807">
    <property type="entry name" value="TRANSCRIPTIONAL REGULATOR REDD-RELATED"/>
    <property type="match status" value="1"/>
</dbReference>
<dbReference type="AlphaFoldDB" id="A0A7K1KXY2"/>
<reference evidence="8 9" key="1">
    <citation type="submission" date="2019-11" db="EMBL/GenBank/DDBJ databases">
        <authorList>
            <person name="Cao P."/>
        </authorList>
    </citation>
    <scope>NUCLEOTIDE SEQUENCE [LARGE SCALE GENOMIC DNA]</scope>
    <source>
        <strain evidence="8 9">NEAU-AAG5</strain>
    </source>
</reference>
<dbReference type="Gene3D" id="1.25.40.10">
    <property type="entry name" value="Tetratricopeptide repeat domain"/>
    <property type="match status" value="3"/>
</dbReference>
<dbReference type="SMART" id="SM01043">
    <property type="entry name" value="BTAD"/>
    <property type="match status" value="1"/>
</dbReference>
<dbReference type="Pfam" id="PF00486">
    <property type="entry name" value="Trans_reg_C"/>
    <property type="match status" value="1"/>
</dbReference>
<dbReference type="Gene3D" id="3.40.50.300">
    <property type="entry name" value="P-loop containing nucleotide triphosphate hydrolases"/>
    <property type="match status" value="1"/>
</dbReference>
<feature type="compositionally biased region" description="Basic and acidic residues" evidence="6">
    <location>
        <begin position="296"/>
        <end position="314"/>
    </location>
</feature>
<evidence type="ECO:0000259" key="7">
    <source>
        <dbReference type="PROSITE" id="PS51755"/>
    </source>
</evidence>
<dbReference type="PANTHER" id="PTHR35807:SF1">
    <property type="entry name" value="TRANSCRIPTIONAL REGULATOR REDD"/>
    <property type="match status" value="1"/>
</dbReference>
<dbReference type="InterPro" id="IPR036388">
    <property type="entry name" value="WH-like_DNA-bd_sf"/>
</dbReference>